<dbReference type="InterPro" id="IPR001209">
    <property type="entry name" value="Ribosomal_uS14"/>
</dbReference>
<dbReference type="GO" id="GO:0003735">
    <property type="term" value="F:structural constituent of ribosome"/>
    <property type="evidence" value="ECO:0007669"/>
    <property type="project" value="InterPro"/>
</dbReference>
<comment type="subcellular location">
    <subcellularLocation>
        <location evidence="1">Mitochondrion</location>
    </subcellularLocation>
</comment>
<dbReference type="PROSITE" id="PS00527">
    <property type="entry name" value="RIBOSOMAL_S14"/>
    <property type="match status" value="1"/>
</dbReference>
<keyword evidence="5" id="KW-0687">Ribonucleoprotein</keyword>
<feature type="chain" id="PRO_5043774253" description="Small ribosomal subunit protein uS14m" evidence="8">
    <location>
        <begin position="22"/>
        <end position="294"/>
    </location>
</feature>
<sequence>MCRLFCLVSVVYSANLGLCKMCEVFFNDIGGLMILFCVPMKNRVESKSSGLILLDEYWILRDVLSVLPDWKWKDFEVEKIVTDAHKKVSVNNCADDLLDKYEADSFMRFLSTPFTVAAFPKLMSHFLGLLVGTLHLIGGCSRISVDLDTAIGQQQSKFRRLTLNFSHLFTKFAVEHIHYAWWYLGRSSLFKMEVGKENRNIKDHHRRLLAEKFELRRNLYKALVRDPTLPQEMRELHAYKLAKLPRNSSFTRVRNRCVFSGRPRGVYQLFRMSRIVFRTLANQGVLNGIRKASW</sequence>
<comment type="caution">
    <text evidence="9">The sequence shown here is derived from an EMBL/GenBank/DDBJ whole genome shotgun (WGS) entry which is preliminary data.</text>
</comment>
<comment type="similarity">
    <text evidence="2">Belongs to the universal ribosomal protein uS14 family.</text>
</comment>
<evidence type="ECO:0000256" key="8">
    <source>
        <dbReference type="SAM" id="SignalP"/>
    </source>
</evidence>
<dbReference type="PANTHER" id="PTHR19836">
    <property type="entry name" value="30S RIBOSOMAL PROTEIN S14"/>
    <property type="match status" value="1"/>
</dbReference>
<dbReference type="Gene3D" id="1.10.287.1480">
    <property type="match status" value="1"/>
</dbReference>
<dbReference type="GO" id="GO:0005739">
    <property type="term" value="C:mitochondrion"/>
    <property type="evidence" value="ECO:0007669"/>
    <property type="project" value="UniProtKB-SubCell"/>
</dbReference>
<gene>
    <name evidence="9" type="ORF">DCAF_LOCUS13497</name>
</gene>
<evidence type="ECO:0000256" key="2">
    <source>
        <dbReference type="ARBA" id="ARBA00009083"/>
    </source>
</evidence>
<keyword evidence="8" id="KW-0732">Signal</keyword>
<evidence type="ECO:0000313" key="9">
    <source>
        <dbReference type="EMBL" id="CAK7338450.1"/>
    </source>
</evidence>
<feature type="signal peptide" evidence="8">
    <location>
        <begin position="1"/>
        <end position="21"/>
    </location>
</feature>
<proteinExistence type="inferred from homology"/>
<dbReference type="SUPFAM" id="SSF57716">
    <property type="entry name" value="Glucocorticoid receptor-like (DNA-binding domain)"/>
    <property type="match status" value="1"/>
</dbReference>
<keyword evidence="3" id="KW-0689">Ribosomal protein</keyword>
<evidence type="ECO:0000256" key="1">
    <source>
        <dbReference type="ARBA" id="ARBA00004173"/>
    </source>
</evidence>
<evidence type="ECO:0000256" key="5">
    <source>
        <dbReference type="ARBA" id="ARBA00023274"/>
    </source>
</evidence>
<evidence type="ECO:0000256" key="7">
    <source>
        <dbReference type="ARBA" id="ARBA00042804"/>
    </source>
</evidence>
<dbReference type="NCBIfam" id="NF006477">
    <property type="entry name" value="PRK08881.1"/>
    <property type="match status" value="1"/>
</dbReference>
<keyword evidence="4" id="KW-0496">Mitochondrion</keyword>
<dbReference type="GO" id="GO:0015935">
    <property type="term" value="C:small ribosomal subunit"/>
    <property type="evidence" value="ECO:0007669"/>
    <property type="project" value="TreeGrafter"/>
</dbReference>
<dbReference type="Proteomes" id="UP001314170">
    <property type="component" value="Unassembled WGS sequence"/>
</dbReference>
<evidence type="ECO:0000256" key="4">
    <source>
        <dbReference type="ARBA" id="ARBA00023128"/>
    </source>
</evidence>
<organism evidence="9 10">
    <name type="scientific">Dovyalis caffra</name>
    <dbReference type="NCBI Taxonomy" id="77055"/>
    <lineage>
        <taxon>Eukaryota</taxon>
        <taxon>Viridiplantae</taxon>
        <taxon>Streptophyta</taxon>
        <taxon>Embryophyta</taxon>
        <taxon>Tracheophyta</taxon>
        <taxon>Spermatophyta</taxon>
        <taxon>Magnoliopsida</taxon>
        <taxon>eudicotyledons</taxon>
        <taxon>Gunneridae</taxon>
        <taxon>Pentapetalae</taxon>
        <taxon>rosids</taxon>
        <taxon>fabids</taxon>
        <taxon>Malpighiales</taxon>
        <taxon>Salicaceae</taxon>
        <taxon>Flacourtieae</taxon>
        <taxon>Dovyalis</taxon>
    </lineage>
</organism>
<dbReference type="InterPro" id="IPR018271">
    <property type="entry name" value="Ribosomal_uS14_CS"/>
</dbReference>
<dbReference type="FunFam" id="1.10.287.1480:FF:000001">
    <property type="entry name" value="30S ribosomal protein S14"/>
    <property type="match status" value="1"/>
</dbReference>
<dbReference type="AlphaFoldDB" id="A0AAV1RPY2"/>
<evidence type="ECO:0000256" key="3">
    <source>
        <dbReference type="ARBA" id="ARBA00022980"/>
    </source>
</evidence>
<evidence type="ECO:0000256" key="6">
    <source>
        <dbReference type="ARBA" id="ARBA00040774"/>
    </source>
</evidence>
<name>A0AAV1RPY2_9ROSI</name>
<reference evidence="9 10" key="1">
    <citation type="submission" date="2024-01" db="EMBL/GenBank/DDBJ databases">
        <authorList>
            <person name="Waweru B."/>
        </authorList>
    </citation>
    <scope>NUCLEOTIDE SEQUENCE [LARGE SCALE GENOMIC DNA]</scope>
</reference>
<dbReference type="GO" id="GO:0006412">
    <property type="term" value="P:translation"/>
    <property type="evidence" value="ECO:0007669"/>
    <property type="project" value="InterPro"/>
</dbReference>
<dbReference type="Pfam" id="PF00253">
    <property type="entry name" value="Ribosomal_S14"/>
    <property type="match status" value="1"/>
</dbReference>
<dbReference type="EMBL" id="CAWUPB010001116">
    <property type="protein sequence ID" value="CAK7338450.1"/>
    <property type="molecule type" value="Genomic_DNA"/>
</dbReference>
<evidence type="ECO:0000313" key="10">
    <source>
        <dbReference type="Proteomes" id="UP001314170"/>
    </source>
</evidence>
<dbReference type="PANTHER" id="PTHR19836:SF30">
    <property type="entry name" value="RIBOSOMAL PROTEIN S14"/>
    <property type="match status" value="1"/>
</dbReference>
<protein>
    <recommendedName>
        <fullName evidence="6">Small ribosomal subunit protein uS14m</fullName>
    </recommendedName>
    <alternativeName>
        <fullName evidence="7">Ribosomal protein S14, mitochondrial</fullName>
    </alternativeName>
</protein>
<keyword evidence="10" id="KW-1185">Reference proteome</keyword>
<accession>A0AAV1RPY2</accession>